<keyword evidence="1" id="KW-0812">Transmembrane</keyword>
<dbReference type="AlphaFoldDB" id="A0AAD7TUI4"/>
<protein>
    <recommendedName>
        <fullName evidence="4">MARVEL domain-containing protein</fullName>
    </recommendedName>
</protein>
<dbReference type="EMBL" id="JAPEVG010000107">
    <property type="protein sequence ID" value="KAJ8482760.1"/>
    <property type="molecule type" value="Genomic_DNA"/>
</dbReference>
<keyword evidence="3" id="KW-1185">Reference proteome</keyword>
<feature type="transmembrane region" description="Helical" evidence="1">
    <location>
        <begin position="131"/>
        <end position="152"/>
    </location>
</feature>
<feature type="transmembrane region" description="Helical" evidence="1">
    <location>
        <begin position="45"/>
        <end position="64"/>
    </location>
</feature>
<keyword evidence="1" id="KW-1133">Transmembrane helix</keyword>
<proteinExistence type="predicted"/>
<comment type="caution">
    <text evidence="2">The sequence shown here is derived from an EMBL/GenBank/DDBJ whole genome shotgun (WGS) entry which is preliminary data.</text>
</comment>
<sequence length="216" mass="22745">MFWLQIFRFVALGWGLFCSLLLLGLGAHALSVLVNSNVPTPAWAGLAVATAVLSLVTLPPMLVIDLLRTGAFSSMIVVELAWLSFIGLLCLATGGAAAENAADFWVTCGTWSPASARSVCSETSAAAAFGFLGWLALWGYTISLLVLLILHANRGHYVWRMSVKEAGFENGIPPANGEAKAHEAASLNAGQVPYAYPPTGAPYGQPVAQPSPYPQV</sequence>
<accession>A0AAD7TUI4</accession>
<evidence type="ECO:0000313" key="3">
    <source>
        <dbReference type="Proteomes" id="UP001215151"/>
    </source>
</evidence>
<reference evidence="2" key="1">
    <citation type="submission" date="2022-11" db="EMBL/GenBank/DDBJ databases">
        <title>Genome Sequence of Cubamyces cubensis.</title>
        <authorList>
            <person name="Buettner E."/>
        </authorList>
    </citation>
    <scope>NUCLEOTIDE SEQUENCE</scope>
    <source>
        <strain evidence="2">MPL-01</strain>
    </source>
</reference>
<evidence type="ECO:0000313" key="2">
    <source>
        <dbReference type="EMBL" id="KAJ8482760.1"/>
    </source>
</evidence>
<organism evidence="2 3">
    <name type="scientific">Trametes cubensis</name>
    <dbReference type="NCBI Taxonomy" id="1111947"/>
    <lineage>
        <taxon>Eukaryota</taxon>
        <taxon>Fungi</taxon>
        <taxon>Dikarya</taxon>
        <taxon>Basidiomycota</taxon>
        <taxon>Agaricomycotina</taxon>
        <taxon>Agaricomycetes</taxon>
        <taxon>Polyporales</taxon>
        <taxon>Polyporaceae</taxon>
        <taxon>Trametes</taxon>
    </lineage>
</organism>
<gene>
    <name evidence="2" type="ORF">ONZ51_g5146</name>
</gene>
<evidence type="ECO:0000256" key="1">
    <source>
        <dbReference type="SAM" id="Phobius"/>
    </source>
</evidence>
<keyword evidence="1" id="KW-0472">Membrane</keyword>
<feature type="transmembrane region" description="Helical" evidence="1">
    <location>
        <begin position="76"/>
        <end position="97"/>
    </location>
</feature>
<dbReference type="Proteomes" id="UP001215151">
    <property type="component" value="Unassembled WGS sequence"/>
</dbReference>
<evidence type="ECO:0008006" key="4">
    <source>
        <dbReference type="Google" id="ProtNLM"/>
    </source>
</evidence>
<name>A0AAD7TUI4_9APHY</name>